<dbReference type="EMBL" id="CAJVQC010083664">
    <property type="protein sequence ID" value="CAG8820444.1"/>
    <property type="molecule type" value="Genomic_DNA"/>
</dbReference>
<evidence type="ECO:0000313" key="2">
    <source>
        <dbReference type="Proteomes" id="UP000789920"/>
    </source>
</evidence>
<comment type="caution">
    <text evidence="1">The sequence shown here is derived from an EMBL/GenBank/DDBJ whole genome shotgun (WGS) entry which is preliminary data.</text>
</comment>
<name>A0ACA9S1K1_9GLOM</name>
<protein>
    <submittedName>
        <fullName evidence="1">23962_t:CDS:1</fullName>
    </submittedName>
</protein>
<gene>
    <name evidence="1" type="ORF">RPERSI_LOCUS25354</name>
</gene>
<feature type="non-terminal residue" evidence="1">
    <location>
        <position position="1"/>
    </location>
</feature>
<dbReference type="Proteomes" id="UP000789920">
    <property type="component" value="Unassembled WGS sequence"/>
</dbReference>
<accession>A0ACA9S1K1</accession>
<reference evidence="1" key="1">
    <citation type="submission" date="2021-06" db="EMBL/GenBank/DDBJ databases">
        <authorList>
            <person name="Kallberg Y."/>
            <person name="Tangrot J."/>
            <person name="Rosling A."/>
        </authorList>
    </citation>
    <scope>NUCLEOTIDE SEQUENCE</scope>
    <source>
        <strain evidence="1">MA461A</strain>
    </source>
</reference>
<keyword evidence="2" id="KW-1185">Reference proteome</keyword>
<sequence>NLREMVSGVEKNAILQSLKYIVDNNFFGVVTNDSLKNAKGPLIE</sequence>
<evidence type="ECO:0000313" key="1">
    <source>
        <dbReference type="EMBL" id="CAG8820444.1"/>
    </source>
</evidence>
<proteinExistence type="predicted"/>
<feature type="non-terminal residue" evidence="1">
    <location>
        <position position="44"/>
    </location>
</feature>
<organism evidence="1 2">
    <name type="scientific">Racocetra persica</name>
    <dbReference type="NCBI Taxonomy" id="160502"/>
    <lineage>
        <taxon>Eukaryota</taxon>
        <taxon>Fungi</taxon>
        <taxon>Fungi incertae sedis</taxon>
        <taxon>Mucoromycota</taxon>
        <taxon>Glomeromycotina</taxon>
        <taxon>Glomeromycetes</taxon>
        <taxon>Diversisporales</taxon>
        <taxon>Gigasporaceae</taxon>
        <taxon>Racocetra</taxon>
    </lineage>
</organism>